<dbReference type="PROSITE" id="PS51257">
    <property type="entry name" value="PROKAR_LIPOPROTEIN"/>
    <property type="match status" value="1"/>
</dbReference>
<feature type="region of interest" description="Disordered" evidence="14">
    <location>
        <begin position="30"/>
        <end position="110"/>
    </location>
</feature>
<dbReference type="PANTHER" id="PTHR30582:SF2">
    <property type="entry name" value="L,D-TRANSPEPTIDASE YCIB-RELATED"/>
    <property type="match status" value="1"/>
</dbReference>
<dbReference type="CDD" id="cd13432">
    <property type="entry name" value="LDT_IgD_like_2"/>
    <property type="match status" value="1"/>
</dbReference>
<dbReference type="InterPro" id="IPR038063">
    <property type="entry name" value="Transpep_catalytic_dom"/>
</dbReference>
<dbReference type="PANTHER" id="PTHR30582">
    <property type="entry name" value="L,D-TRANSPEPTIDASE"/>
    <property type="match status" value="1"/>
</dbReference>
<dbReference type="CDD" id="cd16913">
    <property type="entry name" value="YkuD_like"/>
    <property type="match status" value="1"/>
</dbReference>
<dbReference type="InterPro" id="IPR041280">
    <property type="entry name" value="Big_10"/>
</dbReference>
<dbReference type="AlphaFoldDB" id="A0A4P6Q052"/>
<dbReference type="Gene3D" id="2.60.40.3710">
    <property type="match status" value="1"/>
</dbReference>
<keyword evidence="2" id="KW-1003">Cell membrane</keyword>
<dbReference type="EC" id="2.-.-.-" evidence="16"/>
<evidence type="ECO:0000256" key="4">
    <source>
        <dbReference type="ARBA" id="ARBA00022729"/>
    </source>
</evidence>
<keyword evidence="5 13" id="KW-0133">Cell shape</keyword>
<name>A0A4P6Q052_9ACTN</name>
<sequence precursor="true">MQGRAIPSVVRGAGVGVAGLVLVLASACTGQDSGGSGPQNAGGESPDPVDVRISPQDGAAEVEPNLPVTVESGEGPITDVSVEQSRGASGAGAATAEPTPSASAQSEVGAVTGTLSEDETTWVSDWNLIPGSDVTVTATVETGDGESAEVVSEFSTLPPVEGKRLELQSNFPVSGQTVGVGMPVIVNFDLPVQNKTQVENSMEVTSEQPAEGAWNWFGDKTAVFRPEEYWQPNQHITVDLRLAGVEASEGVYGIENHQLNFDVGRAQISTIDSDTKRMTVERDGAQIKDFPTSIGKADIRKYTTTSGTHLTMEKYEELVMDSSTVGVPVDSPEGYKLDVEYAVRFSNSGEFTHAAPWNDRLGESNESHGCPNLATADAKWFYENSYMGDPLVVTGTDRQLEVDNGWGYWQRSWDEWLANSPTGEPDTTDGEGTPGSVHGTEGS</sequence>
<dbReference type="Pfam" id="PF03734">
    <property type="entry name" value="YkuD"/>
    <property type="match status" value="1"/>
</dbReference>
<dbReference type="PROSITE" id="PS52029">
    <property type="entry name" value="LD_TPASE"/>
    <property type="match status" value="1"/>
</dbReference>
<feature type="compositionally biased region" description="Low complexity" evidence="14">
    <location>
        <begin position="421"/>
        <end position="435"/>
    </location>
</feature>
<reference evidence="16 17" key="1">
    <citation type="submission" date="2019-02" db="EMBL/GenBank/DDBJ databases">
        <authorList>
            <person name="Khodamoradi S."/>
            <person name="Hahnke R.L."/>
            <person name="Kaempfer P."/>
            <person name="Schumann P."/>
            <person name="Rohde M."/>
            <person name="Steinert M."/>
            <person name="Luzhetskyy A."/>
            <person name="Wink J."/>
            <person name="Ruckert C."/>
        </authorList>
    </citation>
    <scope>NUCLEOTIDE SEQUENCE [LARGE SCALE GENOMIC DNA]</scope>
    <source>
        <strain evidence="16 17">M2</strain>
    </source>
</reference>
<feature type="compositionally biased region" description="Low complexity" evidence="14">
    <location>
        <begin position="83"/>
        <end position="107"/>
    </location>
</feature>
<comment type="pathway">
    <text evidence="1 13">Cell wall biogenesis; peptidoglycan biosynthesis.</text>
</comment>
<keyword evidence="8" id="KW-0564">Palmitate</keyword>
<keyword evidence="7" id="KW-0472">Membrane</keyword>
<evidence type="ECO:0000256" key="13">
    <source>
        <dbReference type="PROSITE-ProRule" id="PRU01373"/>
    </source>
</evidence>
<keyword evidence="10" id="KW-0012">Acyltransferase</keyword>
<evidence type="ECO:0000256" key="9">
    <source>
        <dbReference type="ARBA" id="ARBA00023288"/>
    </source>
</evidence>
<dbReference type="Pfam" id="PF17964">
    <property type="entry name" value="Big_10"/>
    <property type="match status" value="1"/>
</dbReference>
<dbReference type="RefSeq" id="WP_131098085.1">
    <property type="nucleotide sequence ID" value="NZ_CP036455.1"/>
</dbReference>
<dbReference type="GO" id="GO:0008360">
    <property type="term" value="P:regulation of cell shape"/>
    <property type="evidence" value="ECO:0007669"/>
    <property type="project" value="UniProtKB-UniRule"/>
</dbReference>
<keyword evidence="3 16" id="KW-0808">Transferase</keyword>
<evidence type="ECO:0000256" key="14">
    <source>
        <dbReference type="SAM" id="MobiDB-lite"/>
    </source>
</evidence>
<dbReference type="Gene3D" id="2.40.440.10">
    <property type="entry name" value="L,D-transpeptidase catalytic domain-like"/>
    <property type="match status" value="1"/>
</dbReference>
<dbReference type="SUPFAM" id="SSF141523">
    <property type="entry name" value="L,D-transpeptidase catalytic domain-like"/>
    <property type="match status" value="1"/>
</dbReference>
<evidence type="ECO:0000256" key="1">
    <source>
        <dbReference type="ARBA" id="ARBA00004752"/>
    </source>
</evidence>
<evidence type="ECO:0000256" key="5">
    <source>
        <dbReference type="ARBA" id="ARBA00022960"/>
    </source>
</evidence>
<keyword evidence="17" id="KW-1185">Reference proteome</keyword>
<accession>A0A4P6Q052</accession>
<proteinExistence type="predicted"/>
<dbReference type="KEGG" id="strr:EKD16_09975"/>
<keyword evidence="11 13" id="KW-0961">Cell wall biogenesis/degradation</keyword>
<evidence type="ECO:0000256" key="8">
    <source>
        <dbReference type="ARBA" id="ARBA00023139"/>
    </source>
</evidence>
<evidence type="ECO:0000256" key="10">
    <source>
        <dbReference type="ARBA" id="ARBA00023315"/>
    </source>
</evidence>
<feature type="active site" description="Nucleophile" evidence="13">
    <location>
        <position position="370"/>
    </location>
</feature>
<evidence type="ECO:0000256" key="11">
    <source>
        <dbReference type="ARBA" id="ARBA00023316"/>
    </source>
</evidence>
<evidence type="ECO:0000313" key="17">
    <source>
        <dbReference type="Proteomes" id="UP000292235"/>
    </source>
</evidence>
<feature type="active site" description="Proton donor/acceptor" evidence="13">
    <location>
        <position position="353"/>
    </location>
</feature>
<feature type="domain" description="L,D-TPase catalytic" evidence="15">
    <location>
        <begin position="267"/>
        <end position="394"/>
    </location>
</feature>
<keyword evidence="9" id="KW-0449">Lipoprotein</keyword>
<evidence type="ECO:0000256" key="6">
    <source>
        <dbReference type="ARBA" id="ARBA00022984"/>
    </source>
</evidence>
<dbReference type="Proteomes" id="UP000292235">
    <property type="component" value="Chromosome"/>
</dbReference>
<dbReference type="OrthoDB" id="5242354at2"/>
<evidence type="ECO:0000256" key="7">
    <source>
        <dbReference type="ARBA" id="ARBA00023136"/>
    </source>
</evidence>
<dbReference type="GO" id="GO:0016746">
    <property type="term" value="F:acyltransferase activity"/>
    <property type="evidence" value="ECO:0007669"/>
    <property type="project" value="UniProtKB-KW"/>
</dbReference>
<comment type="pathway">
    <text evidence="12">Glycan biosynthesis.</text>
</comment>
<dbReference type="GO" id="GO:0071555">
    <property type="term" value="P:cell wall organization"/>
    <property type="evidence" value="ECO:0007669"/>
    <property type="project" value="UniProtKB-UniRule"/>
</dbReference>
<dbReference type="GO" id="GO:0018104">
    <property type="term" value="P:peptidoglycan-protein cross-linking"/>
    <property type="evidence" value="ECO:0007669"/>
    <property type="project" value="TreeGrafter"/>
</dbReference>
<dbReference type="FunFam" id="2.40.440.10:FF:000005">
    <property type="entry name" value="L,D-transpeptidase 2"/>
    <property type="match status" value="1"/>
</dbReference>
<evidence type="ECO:0000256" key="12">
    <source>
        <dbReference type="ARBA" id="ARBA00060592"/>
    </source>
</evidence>
<evidence type="ECO:0000256" key="2">
    <source>
        <dbReference type="ARBA" id="ARBA00022475"/>
    </source>
</evidence>
<dbReference type="InterPro" id="IPR050979">
    <property type="entry name" value="LD-transpeptidase"/>
</dbReference>
<keyword evidence="4" id="KW-0732">Signal</keyword>
<dbReference type="UniPathway" id="UPA00219"/>
<evidence type="ECO:0000259" key="15">
    <source>
        <dbReference type="PROSITE" id="PS52029"/>
    </source>
</evidence>
<dbReference type="EMBL" id="CP036455">
    <property type="protein sequence ID" value="QBI53783.1"/>
    <property type="molecule type" value="Genomic_DNA"/>
</dbReference>
<gene>
    <name evidence="16" type="primary">lppS1</name>
    <name evidence="16" type="ORF">EKD16_09975</name>
</gene>
<dbReference type="GO" id="GO:0071972">
    <property type="term" value="F:peptidoglycan L,D-transpeptidase activity"/>
    <property type="evidence" value="ECO:0007669"/>
    <property type="project" value="TreeGrafter"/>
</dbReference>
<keyword evidence="6 13" id="KW-0573">Peptidoglycan synthesis</keyword>
<organism evidence="16 17">
    <name type="scientific">Streptomonospora litoralis</name>
    <dbReference type="NCBI Taxonomy" id="2498135"/>
    <lineage>
        <taxon>Bacteria</taxon>
        <taxon>Bacillati</taxon>
        <taxon>Actinomycetota</taxon>
        <taxon>Actinomycetes</taxon>
        <taxon>Streptosporangiales</taxon>
        <taxon>Nocardiopsidaceae</taxon>
        <taxon>Streptomonospora</taxon>
    </lineage>
</organism>
<dbReference type="GO" id="GO:0005576">
    <property type="term" value="C:extracellular region"/>
    <property type="evidence" value="ECO:0007669"/>
    <property type="project" value="TreeGrafter"/>
</dbReference>
<feature type="region of interest" description="Disordered" evidence="14">
    <location>
        <begin position="418"/>
        <end position="443"/>
    </location>
</feature>
<evidence type="ECO:0000256" key="3">
    <source>
        <dbReference type="ARBA" id="ARBA00022679"/>
    </source>
</evidence>
<evidence type="ECO:0000313" key="16">
    <source>
        <dbReference type="EMBL" id="QBI53783.1"/>
    </source>
</evidence>
<dbReference type="InterPro" id="IPR005490">
    <property type="entry name" value="LD_TPept_cat_dom"/>
</dbReference>
<protein>
    <submittedName>
        <fullName evidence="16">L,D-transpeptidase LppS</fullName>
        <ecNumber evidence="16">2.-.-.-</ecNumber>
    </submittedName>
</protein>